<evidence type="ECO:0000313" key="2">
    <source>
        <dbReference type="Proteomes" id="UP000789366"/>
    </source>
</evidence>
<accession>A0ACA9PRS0</accession>
<keyword evidence="2" id="KW-1185">Reference proteome</keyword>
<feature type="non-terminal residue" evidence="1">
    <location>
        <position position="1"/>
    </location>
</feature>
<dbReference type="EMBL" id="CAJVPW010027250">
    <property type="protein sequence ID" value="CAG8714908.1"/>
    <property type="molecule type" value="Genomic_DNA"/>
</dbReference>
<name>A0ACA9PRS0_9GLOM</name>
<sequence length="91" mass="10450">ASWPIAPATIEENSPKKSLQCIRYLRYNPHGIYTHYDLECAKENGLKVYLINESPNALIYEKNTCINESNMFGKWRNILYNIKKEGGIAGK</sequence>
<organism evidence="1 2">
    <name type="scientific">Cetraspora pellucida</name>
    <dbReference type="NCBI Taxonomy" id="1433469"/>
    <lineage>
        <taxon>Eukaryota</taxon>
        <taxon>Fungi</taxon>
        <taxon>Fungi incertae sedis</taxon>
        <taxon>Mucoromycota</taxon>
        <taxon>Glomeromycotina</taxon>
        <taxon>Glomeromycetes</taxon>
        <taxon>Diversisporales</taxon>
        <taxon>Gigasporaceae</taxon>
        <taxon>Cetraspora</taxon>
    </lineage>
</organism>
<gene>
    <name evidence="1" type="ORF">SPELUC_LOCUS12048</name>
</gene>
<dbReference type="Proteomes" id="UP000789366">
    <property type="component" value="Unassembled WGS sequence"/>
</dbReference>
<feature type="non-terminal residue" evidence="1">
    <location>
        <position position="91"/>
    </location>
</feature>
<proteinExistence type="predicted"/>
<reference evidence="1" key="1">
    <citation type="submission" date="2021-06" db="EMBL/GenBank/DDBJ databases">
        <authorList>
            <person name="Kallberg Y."/>
            <person name="Tangrot J."/>
            <person name="Rosling A."/>
        </authorList>
    </citation>
    <scope>NUCLEOTIDE SEQUENCE</scope>
    <source>
        <strain evidence="1">28 12/20/2015</strain>
    </source>
</reference>
<comment type="caution">
    <text evidence="1">The sequence shown here is derived from an EMBL/GenBank/DDBJ whole genome shotgun (WGS) entry which is preliminary data.</text>
</comment>
<protein>
    <submittedName>
        <fullName evidence="1">3644_t:CDS:1</fullName>
    </submittedName>
</protein>
<evidence type="ECO:0000313" key="1">
    <source>
        <dbReference type="EMBL" id="CAG8714908.1"/>
    </source>
</evidence>